<name>A0A1D7VUI0_9ACTN</name>
<dbReference type="OrthoDB" id="4763494at2"/>
<sequence>MEPALTTAHTPTRIYYVDDSGDARSLAVIGWLGIELSHWQPALDSWQHFRRSLHTDPDLDIRADDELHAVNLAAGRGRRLDDAVRTRGEVQKSRYRDVVRRGLETVAKMPGATAGAAFRRTHDIGRDRVGLYAAWIERLNAQHAASNSHALVVVDGDGTEHALRRAHRALQGGARHVIEDPFFVPAHGNHLVQAADLIVHAAFQHLARRPNREPLWEWFPQILPDAGPPVSL</sequence>
<organism evidence="1 2">
    <name type="scientific">Streptomyces lydicus</name>
    <dbReference type="NCBI Taxonomy" id="47763"/>
    <lineage>
        <taxon>Bacteria</taxon>
        <taxon>Bacillati</taxon>
        <taxon>Actinomycetota</taxon>
        <taxon>Actinomycetes</taxon>
        <taxon>Kitasatosporales</taxon>
        <taxon>Streptomycetaceae</taxon>
        <taxon>Streptomyces</taxon>
    </lineage>
</organism>
<dbReference type="Pfam" id="PF12686">
    <property type="entry name" value="DUF3800"/>
    <property type="match status" value="1"/>
</dbReference>
<evidence type="ECO:0000313" key="1">
    <source>
        <dbReference type="EMBL" id="AOP50387.1"/>
    </source>
</evidence>
<dbReference type="EMBL" id="CP017157">
    <property type="protein sequence ID" value="AOP50387.1"/>
    <property type="molecule type" value="Genomic_DNA"/>
</dbReference>
<dbReference type="KEGG" id="slc:SL103_32680"/>
<keyword evidence="2" id="KW-1185">Reference proteome</keyword>
<dbReference type="InterPro" id="IPR024524">
    <property type="entry name" value="DUF3800"/>
</dbReference>
<reference evidence="1 2" key="1">
    <citation type="submission" date="2016-09" db="EMBL/GenBank/DDBJ databases">
        <title>Complete genome sequencing of Streptomyces lydicus 103 and metabolic pathways analysis of antibiotic biosynthesis.</title>
        <authorList>
            <person name="Jia N."/>
            <person name="Ding M.-Z."/>
            <person name="Gao F."/>
            <person name="Yuan Y.-J."/>
        </authorList>
    </citation>
    <scope>NUCLEOTIDE SEQUENCE [LARGE SCALE GENOMIC DNA]</scope>
    <source>
        <strain evidence="1 2">103</strain>
    </source>
</reference>
<protein>
    <recommendedName>
        <fullName evidence="3">DUF3800 domain-containing protein</fullName>
    </recommendedName>
</protein>
<evidence type="ECO:0008006" key="3">
    <source>
        <dbReference type="Google" id="ProtNLM"/>
    </source>
</evidence>
<proteinExistence type="predicted"/>
<accession>A0A1D7VUI0</accession>
<dbReference type="Proteomes" id="UP000094094">
    <property type="component" value="Chromosome"/>
</dbReference>
<evidence type="ECO:0000313" key="2">
    <source>
        <dbReference type="Proteomes" id="UP000094094"/>
    </source>
</evidence>
<dbReference type="AlphaFoldDB" id="A0A1D7VUI0"/>
<gene>
    <name evidence="1" type="ORF">SL103_32680</name>
</gene>